<dbReference type="Proteomes" id="UP000015241">
    <property type="component" value="Unassembled WGS sequence"/>
</dbReference>
<reference evidence="7 8" key="1">
    <citation type="journal article" date="2012" name="Science">
        <title>The Paleozoic origin of enzymatic lignin decomposition reconstructed from 31 fungal genomes.</title>
        <authorList>
            <person name="Floudas D."/>
            <person name="Binder M."/>
            <person name="Riley R."/>
            <person name="Barry K."/>
            <person name="Blanchette R.A."/>
            <person name="Henrissat B."/>
            <person name="Martinez A.T."/>
            <person name="Otillar R."/>
            <person name="Spatafora J.W."/>
            <person name="Yadav J.S."/>
            <person name="Aerts A."/>
            <person name="Benoit I."/>
            <person name="Boyd A."/>
            <person name="Carlson A."/>
            <person name="Copeland A."/>
            <person name="Coutinho P.M."/>
            <person name="de Vries R.P."/>
            <person name="Ferreira P."/>
            <person name="Findley K."/>
            <person name="Foster B."/>
            <person name="Gaskell J."/>
            <person name="Glotzer D."/>
            <person name="Gorecki P."/>
            <person name="Heitman J."/>
            <person name="Hesse C."/>
            <person name="Hori C."/>
            <person name="Igarashi K."/>
            <person name="Jurgens J.A."/>
            <person name="Kallen N."/>
            <person name="Kersten P."/>
            <person name="Kohler A."/>
            <person name="Kuees U."/>
            <person name="Kumar T.K.A."/>
            <person name="Kuo A."/>
            <person name="LaButti K."/>
            <person name="Larrondo L.F."/>
            <person name="Lindquist E."/>
            <person name="Ling A."/>
            <person name="Lombard V."/>
            <person name="Lucas S."/>
            <person name="Lundell T."/>
            <person name="Martin R."/>
            <person name="McLaughlin D.J."/>
            <person name="Morgenstern I."/>
            <person name="Morin E."/>
            <person name="Murat C."/>
            <person name="Nagy L.G."/>
            <person name="Nolan M."/>
            <person name="Ohm R.A."/>
            <person name="Patyshakuliyeva A."/>
            <person name="Rokas A."/>
            <person name="Ruiz-Duenas F.J."/>
            <person name="Sabat G."/>
            <person name="Salamov A."/>
            <person name="Samejima M."/>
            <person name="Schmutz J."/>
            <person name="Slot J.C."/>
            <person name="St John F."/>
            <person name="Stenlid J."/>
            <person name="Sun H."/>
            <person name="Sun S."/>
            <person name="Syed K."/>
            <person name="Tsang A."/>
            <person name="Wiebenga A."/>
            <person name="Young D."/>
            <person name="Pisabarro A."/>
            <person name="Eastwood D.C."/>
            <person name="Martin F."/>
            <person name="Cullen D."/>
            <person name="Grigoriev I.V."/>
            <person name="Hibbett D.S."/>
        </authorList>
    </citation>
    <scope>NUCLEOTIDE SEQUENCE</scope>
    <source>
        <strain evidence="8">FP-58527</strain>
    </source>
</reference>
<organism evidence="7 8">
    <name type="scientific">Fomitopsis schrenkii</name>
    <name type="common">Brown rot fungus</name>
    <dbReference type="NCBI Taxonomy" id="2126942"/>
    <lineage>
        <taxon>Eukaryota</taxon>
        <taxon>Fungi</taxon>
        <taxon>Dikarya</taxon>
        <taxon>Basidiomycota</taxon>
        <taxon>Agaricomycotina</taxon>
        <taxon>Agaricomycetes</taxon>
        <taxon>Polyporales</taxon>
        <taxon>Fomitopsis</taxon>
    </lineage>
</organism>
<dbReference type="Gene3D" id="1.20.5.510">
    <property type="entry name" value="Single helix bin"/>
    <property type="match status" value="1"/>
</dbReference>
<dbReference type="PANTHER" id="PTHR15549">
    <property type="entry name" value="PAIRED IMMUNOGLOBULIN-LIKE TYPE 2 RECEPTOR"/>
    <property type="match status" value="1"/>
</dbReference>
<sequence>MSTASSDGASKSNPHSRSSTPADTGTLLPPSPTSTSSSSSAVAPTAVGNLSTPRRTNAGAIAGGVVGGLLGLLILLGLLLWFRRRQRRLKVAPSSEFLTGGSSPAALFSAARARALEGLDEDLEKSPPPFQRETWASSIAEKVLAAEEQRGRWGTPDYGPELQHHGYGLQHSVEEPDDLQAISPSTERSARSERSFLAL</sequence>
<protein>
    <submittedName>
        <fullName evidence="7">Uncharacterized protein</fullName>
    </submittedName>
</protein>
<evidence type="ECO:0000256" key="3">
    <source>
        <dbReference type="ARBA" id="ARBA00022989"/>
    </source>
</evidence>
<evidence type="ECO:0000256" key="4">
    <source>
        <dbReference type="ARBA" id="ARBA00023136"/>
    </source>
</evidence>
<evidence type="ECO:0000256" key="1">
    <source>
        <dbReference type="ARBA" id="ARBA00004167"/>
    </source>
</evidence>
<feature type="compositionally biased region" description="Low complexity" evidence="5">
    <location>
        <begin position="33"/>
        <end position="47"/>
    </location>
</feature>
<feature type="region of interest" description="Disordered" evidence="5">
    <location>
        <begin position="150"/>
        <end position="199"/>
    </location>
</feature>
<dbReference type="EMBL" id="KE504241">
    <property type="protein sequence ID" value="EPS94203.1"/>
    <property type="molecule type" value="Genomic_DNA"/>
</dbReference>
<comment type="subcellular location">
    <subcellularLocation>
        <location evidence="1">Membrane</location>
        <topology evidence="1">Single-pass membrane protein</topology>
    </subcellularLocation>
</comment>
<evidence type="ECO:0000313" key="7">
    <source>
        <dbReference type="EMBL" id="EPS94203.1"/>
    </source>
</evidence>
<dbReference type="eggNOG" id="ENOG502RD29">
    <property type="taxonomic scope" value="Eukaryota"/>
</dbReference>
<accession>S8DSN9</accession>
<feature type="compositionally biased region" description="Basic and acidic residues" evidence="5">
    <location>
        <begin position="188"/>
        <end position="199"/>
    </location>
</feature>
<dbReference type="AlphaFoldDB" id="S8DSN9"/>
<dbReference type="HOGENOM" id="CLU_1372244_0_0_1"/>
<evidence type="ECO:0000256" key="2">
    <source>
        <dbReference type="ARBA" id="ARBA00022692"/>
    </source>
</evidence>
<feature type="region of interest" description="Disordered" evidence="5">
    <location>
        <begin position="1"/>
        <end position="55"/>
    </location>
</feature>
<keyword evidence="4 6" id="KW-0472">Membrane</keyword>
<dbReference type="PANTHER" id="PTHR15549:SF26">
    <property type="entry name" value="AXIAL BUDDING PATTERN PROTEIN 2-RELATED"/>
    <property type="match status" value="1"/>
</dbReference>
<gene>
    <name evidence="7" type="ORF">FOMPIDRAFT_1055285</name>
</gene>
<dbReference type="OrthoDB" id="2803641at2759"/>
<feature type="transmembrane region" description="Helical" evidence="6">
    <location>
        <begin position="60"/>
        <end position="82"/>
    </location>
</feature>
<dbReference type="STRING" id="743788.S8DSN9"/>
<proteinExistence type="predicted"/>
<evidence type="ECO:0000313" key="8">
    <source>
        <dbReference type="Proteomes" id="UP000015241"/>
    </source>
</evidence>
<keyword evidence="3 6" id="KW-1133">Transmembrane helix</keyword>
<dbReference type="InParanoid" id="S8DSN9"/>
<keyword evidence="2 6" id="KW-0812">Transmembrane</keyword>
<dbReference type="GO" id="GO:0071944">
    <property type="term" value="C:cell periphery"/>
    <property type="evidence" value="ECO:0007669"/>
    <property type="project" value="UniProtKB-ARBA"/>
</dbReference>
<name>S8DSN9_FOMSC</name>
<dbReference type="InterPro" id="IPR051694">
    <property type="entry name" value="Immunoregulatory_rcpt-like"/>
</dbReference>
<evidence type="ECO:0000256" key="6">
    <source>
        <dbReference type="SAM" id="Phobius"/>
    </source>
</evidence>
<feature type="compositionally biased region" description="Polar residues" evidence="5">
    <location>
        <begin position="1"/>
        <end position="23"/>
    </location>
</feature>
<keyword evidence="8" id="KW-1185">Reference proteome</keyword>
<dbReference type="GO" id="GO:0016020">
    <property type="term" value="C:membrane"/>
    <property type="evidence" value="ECO:0007669"/>
    <property type="project" value="UniProtKB-SubCell"/>
</dbReference>
<evidence type="ECO:0000256" key="5">
    <source>
        <dbReference type="SAM" id="MobiDB-lite"/>
    </source>
</evidence>